<protein>
    <submittedName>
        <fullName evidence="3">BON domain-containing protein</fullName>
    </submittedName>
</protein>
<feature type="domain" description="BON" evidence="2">
    <location>
        <begin position="57"/>
        <end position="125"/>
    </location>
</feature>
<dbReference type="PANTHER" id="PTHR34606">
    <property type="entry name" value="BON DOMAIN-CONTAINING PROTEIN"/>
    <property type="match status" value="1"/>
</dbReference>
<dbReference type="Pfam" id="PF04972">
    <property type="entry name" value="BON"/>
    <property type="match status" value="1"/>
</dbReference>
<sequence length="386" mass="38862">MSVAGSPDRGIRKPMQRRDDMKHTMAMRKASRGTALALAAVMMTGAVGCKKTAPVVDDATLTSQVQQRIASDSALATEPVQVISQGGAVTLTGAVSNAAARSLAANDAAAVSGVTQVINNITVSAATAPVTAAATTPLPVAPVQTVPPPRERVRAAAPPPPPRYTPPPPQQQQPAPIARVQPPPPPQQQQPAPPPPPVARVVTLPAGSTLPVRVTQTLDSATTQPGETFTGAIATDIVQDDMLIIPRGSAVTGRVTEVHEAGHFSGSSLLTVELTGVNARGERISLATQPYSVEGKGRGKNTAVKTGVGAAAGAVLGGIFGGGKGAAIGAAAGGGTGAGINAVTRGQQVQIPSESVVRFVITNSVAVRTSTHAGGYNGAPSLQDRQ</sequence>
<dbReference type="SMART" id="SM00749">
    <property type="entry name" value="BON"/>
    <property type="match status" value="1"/>
</dbReference>
<dbReference type="Proteomes" id="UP000182409">
    <property type="component" value="Unassembled WGS sequence"/>
</dbReference>
<evidence type="ECO:0000259" key="2">
    <source>
        <dbReference type="PROSITE" id="PS50914"/>
    </source>
</evidence>
<accession>A0A1H4R3F0</accession>
<feature type="compositionally biased region" description="Pro residues" evidence="1">
    <location>
        <begin position="157"/>
        <end position="171"/>
    </location>
</feature>
<dbReference type="Gene3D" id="3.30.1340.30">
    <property type="match status" value="1"/>
</dbReference>
<dbReference type="EMBL" id="FNSD01000001">
    <property type="protein sequence ID" value="SEC26338.1"/>
    <property type="molecule type" value="Genomic_DNA"/>
</dbReference>
<dbReference type="InterPro" id="IPR014004">
    <property type="entry name" value="Transpt-assoc_nodulatn_dom_bac"/>
</dbReference>
<dbReference type="InterPro" id="IPR051686">
    <property type="entry name" value="Lipoprotein_DolP"/>
</dbReference>
<feature type="region of interest" description="Disordered" evidence="1">
    <location>
        <begin position="140"/>
        <end position="202"/>
    </location>
</feature>
<evidence type="ECO:0000313" key="3">
    <source>
        <dbReference type="EMBL" id="SEC26338.1"/>
    </source>
</evidence>
<evidence type="ECO:0000313" key="4">
    <source>
        <dbReference type="Proteomes" id="UP000182409"/>
    </source>
</evidence>
<organism evidence="3 4">
    <name type="scientific">Terriglobus roseus</name>
    <dbReference type="NCBI Taxonomy" id="392734"/>
    <lineage>
        <taxon>Bacteria</taxon>
        <taxon>Pseudomonadati</taxon>
        <taxon>Acidobacteriota</taxon>
        <taxon>Terriglobia</taxon>
        <taxon>Terriglobales</taxon>
        <taxon>Acidobacteriaceae</taxon>
        <taxon>Terriglobus</taxon>
    </lineage>
</organism>
<dbReference type="InterPro" id="IPR007055">
    <property type="entry name" value="BON_dom"/>
</dbReference>
<gene>
    <name evidence="3" type="ORF">SAMN05443244_3041</name>
</gene>
<feature type="compositionally biased region" description="Pro residues" evidence="1">
    <location>
        <begin position="181"/>
        <end position="198"/>
    </location>
</feature>
<dbReference type="PANTHER" id="PTHR34606:SF15">
    <property type="entry name" value="BON DOMAIN-CONTAINING PROTEIN"/>
    <property type="match status" value="1"/>
</dbReference>
<dbReference type="PROSITE" id="PS50914">
    <property type="entry name" value="BON"/>
    <property type="match status" value="1"/>
</dbReference>
<feature type="region of interest" description="Disordered" evidence="1">
    <location>
        <begin position="1"/>
        <end position="20"/>
    </location>
</feature>
<proteinExistence type="predicted"/>
<name>A0A1H4R3F0_9BACT</name>
<dbReference type="AlphaFoldDB" id="A0A1H4R3F0"/>
<reference evidence="3 4" key="1">
    <citation type="submission" date="2016-10" db="EMBL/GenBank/DDBJ databases">
        <authorList>
            <person name="de Groot N.N."/>
        </authorList>
    </citation>
    <scope>NUCLEOTIDE SEQUENCE [LARGE SCALE GENOMIC DNA]</scope>
    <source>
        <strain evidence="3 4">AB35.6</strain>
    </source>
</reference>
<evidence type="ECO:0000256" key="1">
    <source>
        <dbReference type="SAM" id="MobiDB-lite"/>
    </source>
</evidence>